<evidence type="ECO:0000256" key="2">
    <source>
        <dbReference type="ARBA" id="ARBA00022801"/>
    </source>
</evidence>
<dbReference type="EMBL" id="SAWZ01000004">
    <property type="protein sequence ID" value="RXR06068.1"/>
    <property type="molecule type" value="Genomic_DNA"/>
</dbReference>
<name>A0A4Q1JWN3_9GAMM</name>
<dbReference type="InterPro" id="IPR029058">
    <property type="entry name" value="AB_hydrolase_fold"/>
</dbReference>
<dbReference type="AlphaFoldDB" id="A0A4Q1JWN3"/>
<comment type="caution">
    <text evidence="5">The sequence shown here is derived from an EMBL/GenBank/DDBJ whole genome shotgun (WGS) entry which is preliminary data.</text>
</comment>
<protein>
    <submittedName>
        <fullName evidence="5">Alpha/beta hydrolase</fullName>
    </submittedName>
</protein>
<dbReference type="GO" id="GO:0016020">
    <property type="term" value="C:membrane"/>
    <property type="evidence" value="ECO:0007669"/>
    <property type="project" value="TreeGrafter"/>
</dbReference>
<dbReference type="InterPro" id="IPR000073">
    <property type="entry name" value="AB_hydrolase_1"/>
</dbReference>
<feature type="chain" id="PRO_5020392122" evidence="3">
    <location>
        <begin position="23"/>
        <end position="487"/>
    </location>
</feature>
<dbReference type="PRINTS" id="PR00793">
    <property type="entry name" value="PROAMNOPTASE"/>
</dbReference>
<gene>
    <name evidence="5" type="ORF">EPA99_09500</name>
</gene>
<dbReference type="InterPro" id="IPR002410">
    <property type="entry name" value="Peptidase_S33"/>
</dbReference>
<evidence type="ECO:0000256" key="1">
    <source>
        <dbReference type="ARBA" id="ARBA00010088"/>
    </source>
</evidence>
<feature type="domain" description="AB hydrolase-1" evidence="4">
    <location>
        <begin position="84"/>
        <end position="444"/>
    </location>
</feature>
<evidence type="ECO:0000313" key="6">
    <source>
        <dbReference type="Proteomes" id="UP000289784"/>
    </source>
</evidence>
<keyword evidence="2 5" id="KW-0378">Hydrolase</keyword>
<dbReference type="SUPFAM" id="SSF53474">
    <property type="entry name" value="alpha/beta-Hydrolases"/>
    <property type="match status" value="1"/>
</dbReference>
<comment type="similarity">
    <text evidence="1">Belongs to the peptidase S33 family.</text>
</comment>
<dbReference type="PANTHER" id="PTHR43798">
    <property type="entry name" value="MONOACYLGLYCEROL LIPASE"/>
    <property type="match status" value="1"/>
</dbReference>
<proteinExistence type="inferred from homology"/>
<dbReference type="RefSeq" id="WP_129470980.1">
    <property type="nucleotide sequence ID" value="NZ_SAWZ01000004.1"/>
</dbReference>
<dbReference type="Gene3D" id="3.40.50.1820">
    <property type="entry name" value="alpha/beta hydrolase"/>
    <property type="match status" value="1"/>
</dbReference>
<dbReference type="OrthoDB" id="4510475at2"/>
<dbReference type="InterPro" id="IPR050266">
    <property type="entry name" value="AB_hydrolase_sf"/>
</dbReference>
<dbReference type="Pfam" id="PF00561">
    <property type="entry name" value="Abhydrolase_1"/>
    <property type="match status" value="1"/>
</dbReference>
<sequence>MRHRRLLTLLLIAAAGAPAAQARTLGSLDFKPCSLSSPLGGTPVEAQCATLQVPENPAAPNGRKIGLRIGWVPAERDDAAEPDPVFMIAGGPGQSALDSYGQVAPAFAEINKKRHVLLVDQRGTGGSNKLACKEAMDESTTPTAQAASAYTRRCLAEVSHHADPRYYTTGEAIGDLETVRKAIGAARINLVGISYGTRVAQQYAATYPDSTRSLVLDGVAPNSLVLGADFARNLENALDLQFARCAKTPDCTRKLGDPRQKLAALMQKLKTDPPLVRYRDPRSGQQAEERLTAGHVVALVRMSAYLPMMSSILPLQFEEAAQGRYDSLMAASKMITGELSDSITMGMQLSVICAEDGDELRPDPADADTLLGNDFAEFLSAQCKVWPKGTRAASFRKPLTGQVPALLVSGEFDPVTPPRYGDAVAKTLPNARHLVLRGQGHNVIGVGCMPRLLGSFLDTTNAKALDAQCLARLPYTPPFTGFYGWDP</sequence>
<dbReference type="Proteomes" id="UP000289784">
    <property type="component" value="Unassembled WGS sequence"/>
</dbReference>
<organism evidence="5 6">
    <name type="scientific">Pseudoxanthomonas composti</name>
    <dbReference type="NCBI Taxonomy" id="2137479"/>
    <lineage>
        <taxon>Bacteria</taxon>
        <taxon>Pseudomonadati</taxon>
        <taxon>Pseudomonadota</taxon>
        <taxon>Gammaproteobacteria</taxon>
        <taxon>Lysobacterales</taxon>
        <taxon>Lysobacteraceae</taxon>
        <taxon>Pseudoxanthomonas</taxon>
    </lineage>
</organism>
<dbReference type="PANTHER" id="PTHR43798:SF27">
    <property type="entry name" value="HYDROLASE ALPHA_BETA HYDROLASE FOLD FAMILY"/>
    <property type="match status" value="1"/>
</dbReference>
<reference evidence="5 6" key="1">
    <citation type="submission" date="2019-01" db="EMBL/GenBank/DDBJ databases">
        <title>Pseudoxanthomonas composti sp. nov., isolated from compost.</title>
        <authorList>
            <person name="Yang G."/>
        </authorList>
    </citation>
    <scope>NUCLEOTIDE SEQUENCE [LARGE SCALE GENOMIC DNA]</scope>
    <source>
        <strain evidence="5 6">GSS15</strain>
    </source>
</reference>
<keyword evidence="6" id="KW-1185">Reference proteome</keyword>
<evidence type="ECO:0000259" key="4">
    <source>
        <dbReference type="Pfam" id="PF00561"/>
    </source>
</evidence>
<evidence type="ECO:0000313" key="5">
    <source>
        <dbReference type="EMBL" id="RXR06068.1"/>
    </source>
</evidence>
<accession>A0A4Q1JWN3</accession>
<evidence type="ECO:0000256" key="3">
    <source>
        <dbReference type="SAM" id="SignalP"/>
    </source>
</evidence>
<keyword evidence="3" id="KW-0732">Signal</keyword>
<feature type="signal peptide" evidence="3">
    <location>
        <begin position="1"/>
        <end position="22"/>
    </location>
</feature>
<dbReference type="GO" id="GO:0008233">
    <property type="term" value="F:peptidase activity"/>
    <property type="evidence" value="ECO:0007669"/>
    <property type="project" value="InterPro"/>
</dbReference>
<dbReference type="GO" id="GO:0006508">
    <property type="term" value="P:proteolysis"/>
    <property type="evidence" value="ECO:0007669"/>
    <property type="project" value="InterPro"/>
</dbReference>